<reference evidence="1 2" key="1">
    <citation type="submission" date="2019-03" db="EMBL/GenBank/DDBJ databases">
        <authorList>
            <person name="He R.-H."/>
        </authorList>
    </citation>
    <scope>NUCLEOTIDE SEQUENCE [LARGE SCALE GENOMIC DNA]</scope>
    <source>
        <strain evidence="2">SH 714</strain>
    </source>
</reference>
<gene>
    <name evidence="1" type="ORF">E3U55_12560</name>
</gene>
<evidence type="ECO:0000313" key="2">
    <source>
        <dbReference type="Proteomes" id="UP000297975"/>
    </source>
</evidence>
<sequence>MSDEFKHLEGSRNQLGELYVNWKEKYGDQISINYVDPRNTSMIASYLFKQRKKGNISLFDAIKHLLFHVKLDAIFVNGYYLENKDDFDKIVNNMLDAKGDVNV</sequence>
<protein>
    <submittedName>
        <fullName evidence="1">Uncharacterized protein</fullName>
    </submittedName>
</protein>
<proteinExistence type="predicted"/>
<keyword evidence="2" id="KW-1185">Reference proteome</keyword>
<dbReference type="RefSeq" id="WP_134340821.1">
    <property type="nucleotide sequence ID" value="NZ_SOPW01000014.1"/>
</dbReference>
<accession>A0A4Y8IF06</accession>
<comment type="caution">
    <text evidence="1">The sequence shown here is derived from an EMBL/GenBank/DDBJ whole genome shotgun (WGS) entry which is preliminary data.</text>
</comment>
<dbReference type="AlphaFoldDB" id="A0A4Y8IF06"/>
<dbReference type="EMBL" id="SOPW01000014">
    <property type="protein sequence ID" value="TFB15078.1"/>
    <property type="molecule type" value="Genomic_DNA"/>
</dbReference>
<name>A0A4Y8IF06_9BACI</name>
<organism evidence="1 2">
    <name type="scientific">Filobacillus milosensis</name>
    <dbReference type="NCBI Taxonomy" id="94137"/>
    <lineage>
        <taxon>Bacteria</taxon>
        <taxon>Bacillati</taxon>
        <taxon>Bacillota</taxon>
        <taxon>Bacilli</taxon>
        <taxon>Bacillales</taxon>
        <taxon>Bacillaceae</taxon>
        <taxon>Filobacillus</taxon>
    </lineage>
</organism>
<dbReference type="OrthoDB" id="2989608at2"/>
<dbReference type="Proteomes" id="UP000297975">
    <property type="component" value="Unassembled WGS sequence"/>
</dbReference>
<evidence type="ECO:0000313" key="1">
    <source>
        <dbReference type="EMBL" id="TFB15078.1"/>
    </source>
</evidence>